<dbReference type="Proteomes" id="UP000228700">
    <property type="component" value="Unassembled WGS sequence"/>
</dbReference>
<dbReference type="PANTHER" id="PTHR43022">
    <property type="entry name" value="PROTEIN SMF"/>
    <property type="match status" value="1"/>
</dbReference>
<reference evidence="4" key="1">
    <citation type="submission" date="2017-09" db="EMBL/GenBank/DDBJ databases">
        <title>Depth-based differentiation of microbial function through sediment-hosted aquifers and enrichment of novel symbionts in the deep terrestrial subsurface.</title>
        <authorList>
            <person name="Probst A.J."/>
            <person name="Ladd B."/>
            <person name="Jarett J.K."/>
            <person name="Geller-Mcgrath D.E."/>
            <person name="Sieber C.M.K."/>
            <person name="Emerson J.B."/>
            <person name="Anantharaman K."/>
            <person name="Thomas B.C."/>
            <person name="Malmstrom R."/>
            <person name="Stieglmeier M."/>
            <person name="Klingl A."/>
            <person name="Woyke T."/>
            <person name="Ryan C.M."/>
            <person name="Banfield J.F."/>
        </authorList>
    </citation>
    <scope>NUCLEOTIDE SEQUENCE [LARGE SCALE GENOMIC DNA]</scope>
</reference>
<dbReference type="NCBIfam" id="TIGR00732">
    <property type="entry name" value="dprA"/>
    <property type="match status" value="1"/>
</dbReference>
<protein>
    <submittedName>
        <fullName evidence="3">DNA-protecting protein DprA</fullName>
    </submittedName>
</protein>
<comment type="similarity">
    <text evidence="1">Belongs to the DprA/Smf family.</text>
</comment>
<comment type="caution">
    <text evidence="3">The sequence shown here is derived from an EMBL/GenBank/DDBJ whole genome shotgun (WGS) entry which is preliminary data.</text>
</comment>
<organism evidence="3 4">
    <name type="scientific">Candidatus Taylorbacteria bacterium CG10_big_fil_rev_8_21_14_0_10_41_48</name>
    <dbReference type="NCBI Taxonomy" id="1975024"/>
    <lineage>
        <taxon>Bacteria</taxon>
        <taxon>Candidatus Tayloriibacteriota</taxon>
    </lineage>
</organism>
<dbReference type="InterPro" id="IPR057666">
    <property type="entry name" value="DrpA_SLOG"/>
</dbReference>
<feature type="domain" description="Smf/DprA SLOG" evidence="2">
    <location>
        <begin position="7"/>
        <end position="215"/>
    </location>
</feature>
<gene>
    <name evidence="3" type="primary">dprA</name>
    <name evidence="3" type="ORF">COV01_02910</name>
</gene>
<dbReference type="InterPro" id="IPR003488">
    <property type="entry name" value="DprA"/>
</dbReference>
<dbReference type="PANTHER" id="PTHR43022:SF1">
    <property type="entry name" value="PROTEIN SMF"/>
    <property type="match status" value="1"/>
</dbReference>
<dbReference type="AlphaFoldDB" id="A0A2M8LBV3"/>
<evidence type="ECO:0000313" key="4">
    <source>
        <dbReference type="Proteomes" id="UP000228700"/>
    </source>
</evidence>
<dbReference type="EMBL" id="PFEQ01000013">
    <property type="protein sequence ID" value="PJE74107.1"/>
    <property type="molecule type" value="Genomic_DNA"/>
</dbReference>
<accession>A0A2M8LBV3</accession>
<dbReference type="GO" id="GO:0009294">
    <property type="term" value="P:DNA-mediated transformation"/>
    <property type="evidence" value="ECO:0007669"/>
    <property type="project" value="InterPro"/>
</dbReference>
<evidence type="ECO:0000256" key="1">
    <source>
        <dbReference type="ARBA" id="ARBA00006525"/>
    </source>
</evidence>
<dbReference type="Pfam" id="PF02481">
    <property type="entry name" value="DNA_processg_A"/>
    <property type="match status" value="1"/>
</dbReference>
<evidence type="ECO:0000259" key="2">
    <source>
        <dbReference type="Pfam" id="PF02481"/>
    </source>
</evidence>
<evidence type="ECO:0000313" key="3">
    <source>
        <dbReference type="EMBL" id="PJE74107.1"/>
    </source>
</evidence>
<name>A0A2M8LBV3_9BACT</name>
<proteinExistence type="inferred from homology"/>
<dbReference type="SUPFAM" id="SSF102405">
    <property type="entry name" value="MCP/YpsA-like"/>
    <property type="match status" value="1"/>
</dbReference>
<dbReference type="Gene3D" id="3.40.50.450">
    <property type="match status" value="1"/>
</dbReference>
<sequence>MDSIREIRTDKYPARLREIHRPPEKLYIRGTLPPEGRVHLTIVGARKYSDYGRDVVETLIAGLRGLPIVIVSGLALGIDSIAHRAALKNNLITIAVPGSGISDEAIYPAAHRELAHEIIAHGGAVLSPFEPNMKATEWSFPVRNRLMAGLSQAVLIVEAEKKSGTLITGKYATELNRDVLTIPGSMFSKNSEGPHMLIRLGATPITSVTELIEALGLENSKTVEKKDYSDLSPEEMKAITLLENPLSRDDLIDGLDMNIEEANALISILELKGLIKETLGEFRLV</sequence>